<reference evidence="9" key="2">
    <citation type="submission" date="2024-10" db="UniProtKB">
        <authorList>
            <consortium name="EnsemblProtists"/>
        </authorList>
    </citation>
    <scope>IDENTIFICATION</scope>
</reference>
<name>A0A0D3J8L8_EMIH1</name>
<evidence type="ECO:0000256" key="2">
    <source>
        <dbReference type="ARBA" id="ARBA00007879"/>
    </source>
</evidence>
<keyword evidence="5" id="KW-0560">Oxidoreductase</keyword>
<dbReference type="AlphaFoldDB" id="A0A0D3J8L8"/>
<keyword evidence="7" id="KW-0539">Nucleus</keyword>
<dbReference type="GO" id="GO:0046872">
    <property type="term" value="F:metal ion binding"/>
    <property type="evidence" value="ECO:0007669"/>
    <property type="project" value="UniProtKB-KW"/>
</dbReference>
<evidence type="ECO:0000259" key="8">
    <source>
        <dbReference type="PROSITE" id="PS51471"/>
    </source>
</evidence>
<reference evidence="10" key="1">
    <citation type="journal article" date="2013" name="Nature">
        <title>Pan genome of the phytoplankton Emiliania underpins its global distribution.</title>
        <authorList>
            <person name="Read B.A."/>
            <person name="Kegel J."/>
            <person name="Klute M.J."/>
            <person name="Kuo A."/>
            <person name="Lefebvre S.C."/>
            <person name="Maumus F."/>
            <person name="Mayer C."/>
            <person name="Miller J."/>
            <person name="Monier A."/>
            <person name="Salamov A."/>
            <person name="Young J."/>
            <person name="Aguilar M."/>
            <person name="Claverie J.M."/>
            <person name="Frickenhaus S."/>
            <person name="Gonzalez K."/>
            <person name="Herman E.K."/>
            <person name="Lin Y.C."/>
            <person name="Napier J."/>
            <person name="Ogata H."/>
            <person name="Sarno A.F."/>
            <person name="Shmutz J."/>
            <person name="Schroeder D."/>
            <person name="de Vargas C."/>
            <person name="Verret F."/>
            <person name="von Dassow P."/>
            <person name="Valentin K."/>
            <person name="Van de Peer Y."/>
            <person name="Wheeler G."/>
            <person name="Dacks J.B."/>
            <person name="Delwiche C.F."/>
            <person name="Dyhrman S.T."/>
            <person name="Glockner G."/>
            <person name="John U."/>
            <person name="Richards T."/>
            <person name="Worden A.Z."/>
            <person name="Zhang X."/>
            <person name="Grigoriev I.V."/>
            <person name="Allen A.E."/>
            <person name="Bidle K."/>
            <person name="Borodovsky M."/>
            <person name="Bowler C."/>
            <person name="Brownlee C."/>
            <person name="Cock J.M."/>
            <person name="Elias M."/>
            <person name="Gladyshev V.N."/>
            <person name="Groth M."/>
            <person name="Guda C."/>
            <person name="Hadaegh A."/>
            <person name="Iglesias-Rodriguez M.D."/>
            <person name="Jenkins J."/>
            <person name="Jones B.M."/>
            <person name="Lawson T."/>
            <person name="Leese F."/>
            <person name="Lindquist E."/>
            <person name="Lobanov A."/>
            <person name="Lomsadze A."/>
            <person name="Malik S.B."/>
            <person name="Marsh M.E."/>
            <person name="Mackinder L."/>
            <person name="Mock T."/>
            <person name="Mueller-Roeber B."/>
            <person name="Pagarete A."/>
            <person name="Parker M."/>
            <person name="Probert I."/>
            <person name="Quesneville H."/>
            <person name="Raines C."/>
            <person name="Rensing S.A."/>
            <person name="Riano-Pachon D.M."/>
            <person name="Richier S."/>
            <person name="Rokitta S."/>
            <person name="Shiraiwa Y."/>
            <person name="Soanes D.M."/>
            <person name="van der Giezen M."/>
            <person name="Wahlund T.M."/>
            <person name="Williams B."/>
            <person name="Wilson W."/>
            <person name="Wolfe G."/>
            <person name="Wurch L.L."/>
        </authorList>
    </citation>
    <scope>NUCLEOTIDE SEQUENCE</scope>
</reference>
<evidence type="ECO:0000256" key="4">
    <source>
        <dbReference type="ARBA" id="ARBA00022964"/>
    </source>
</evidence>
<evidence type="ECO:0000256" key="5">
    <source>
        <dbReference type="ARBA" id="ARBA00023002"/>
    </source>
</evidence>
<keyword evidence="6" id="KW-0408">Iron</keyword>
<dbReference type="GO" id="GO:0005634">
    <property type="term" value="C:nucleus"/>
    <property type="evidence" value="ECO:0007669"/>
    <property type="project" value="UniProtKB-SubCell"/>
</dbReference>
<dbReference type="PANTHER" id="PTHR46030">
    <property type="entry name" value="ALPHA-KETOGLUTARATE-DEPENDENT DIOXYGENASE ALKB HOMOLOG 6"/>
    <property type="match status" value="1"/>
</dbReference>
<dbReference type="InterPro" id="IPR027450">
    <property type="entry name" value="AlkB-like"/>
</dbReference>
<comment type="subcellular location">
    <subcellularLocation>
        <location evidence="1">Nucleus</location>
    </subcellularLocation>
</comment>
<dbReference type="OMA" id="KSPKTKW"/>
<dbReference type="Pfam" id="PF13532">
    <property type="entry name" value="2OG-FeII_Oxy_2"/>
    <property type="match status" value="1"/>
</dbReference>
<keyword evidence="3" id="KW-0479">Metal-binding</keyword>
<dbReference type="EnsemblProtists" id="EOD19853">
    <property type="protein sequence ID" value="EOD19853"/>
    <property type="gene ID" value="EMIHUDRAFT_369314"/>
</dbReference>
<dbReference type="GO" id="GO:0051213">
    <property type="term" value="F:dioxygenase activity"/>
    <property type="evidence" value="ECO:0007669"/>
    <property type="project" value="UniProtKB-KW"/>
</dbReference>
<organism evidence="9 10">
    <name type="scientific">Emiliania huxleyi (strain CCMP1516)</name>
    <dbReference type="NCBI Taxonomy" id="280463"/>
    <lineage>
        <taxon>Eukaryota</taxon>
        <taxon>Haptista</taxon>
        <taxon>Haptophyta</taxon>
        <taxon>Prymnesiophyceae</taxon>
        <taxon>Isochrysidales</taxon>
        <taxon>Noelaerhabdaceae</taxon>
        <taxon>Emiliania</taxon>
    </lineage>
</organism>
<comment type="similarity">
    <text evidence="2">Belongs to the alkB family.</text>
</comment>
<dbReference type="RefSeq" id="XP_005772282.1">
    <property type="nucleotide sequence ID" value="XM_005772225.1"/>
</dbReference>
<dbReference type="eggNOG" id="KOG3200">
    <property type="taxonomic scope" value="Eukaryota"/>
</dbReference>
<evidence type="ECO:0000256" key="1">
    <source>
        <dbReference type="ARBA" id="ARBA00004123"/>
    </source>
</evidence>
<dbReference type="STRING" id="2903.R1CAX2"/>
<keyword evidence="4" id="KW-0223">Dioxygenase</keyword>
<dbReference type="KEGG" id="ehx:EMIHUDRAFT_369314"/>
<evidence type="ECO:0000256" key="6">
    <source>
        <dbReference type="ARBA" id="ARBA00023004"/>
    </source>
</evidence>
<dbReference type="InterPro" id="IPR032862">
    <property type="entry name" value="ALKBH6"/>
</dbReference>
<dbReference type="PaxDb" id="2903-EOD19853"/>
<dbReference type="HOGENOM" id="CLU_059836_2_0_1"/>
<evidence type="ECO:0000256" key="3">
    <source>
        <dbReference type="ARBA" id="ARBA00022723"/>
    </source>
</evidence>
<dbReference type="InterPro" id="IPR037151">
    <property type="entry name" value="AlkB-like_sf"/>
</dbReference>
<feature type="domain" description="Fe2OG dioxygenase" evidence="8">
    <location>
        <begin position="81"/>
        <end position="202"/>
    </location>
</feature>
<dbReference type="SUPFAM" id="SSF51197">
    <property type="entry name" value="Clavaminate synthase-like"/>
    <property type="match status" value="1"/>
</dbReference>
<accession>A0A0D3J8L8</accession>
<protein>
    <recommendedName>
        <fullName evidence="8">Fe2OG dioxygenase domain-containing protein</fullName>
    </recommendedName>
</protein>
<evidence type="ECO:0000256" key="7">
    <source>
        <dbReference type="ARBA" id="ARBA00023242"/>
    </source>
</evidence>
<evidence type="ECO:0000313" key="10">
    <source>
        <dbReference type="Proteomes" id="UP000013827"/>
    </source>
</evidence>
<dbReference type="InterPro" id="IPR005123">
    <property type="entry name" value="Oxoglu/Fe-dep_dioxygenase_dom"/>
</dbReference>
<dbReference type="Gene3D" id="2.60.120.590">
    <property type="entry name" value="Alpha-ketoglutarate-dependent dioxygenase AlkB-like"/>
    <property type="match status" value="1"/>
</dbReference>
<dbReference type="Proteomes" id="UP000013827">
    <property type="component" value="Unassembled WGS sequence"/>
</dbReference>
<dbReference type="PANTHER" id="PTHR46030:SF1">
    <property type="entry name" value="ALPHA-KETOGLUTARATE-DEPENDENT DIOXYGENASE ALKB HOMOLOG 6"/>
    <property type="match status" value="1"/>
</dbReference>
<dbReference type="PROSITE" id="PS51471">
    <property type="entry name" value="FE2OG_OXY"/>
    <property type="match status" value="1"/>
</dbReference>
<keyword evidence="10" id="KW-1185">Reference proteome</keyword>
<evidence type="ECO:0000313" key="9">
    <source>
        <dbReference type="EnsemblProtists" id="EOD19853"/>
    </source>
</evidence>
<proteinExistence type="inferred from homology"/>
<dbReference type="GeneID" id="17265423"/>
<sequence length="204" mass="22066">MPSITVVRNFVSAADEDALLANIAAAPAERWTGGRPGRRTANWGGRPGEPFVRESLPPWISALVDAIVRSGLWPVDTIGGPPNHCLVNEYEAGAGLTPHTDGVMYAPHVCTLSLGSDVLLDLHAPSAADDAEENARPLASLLLRRRSLNVYAGPAYSGLFHGIAQREQDVLDERVINLEAEDAPGEIIPRGRRWSVVFVHKLQR</sequence>